<keyword evidence="2" id="KW-1185">Reference proteome</keyword>
<evidence type="ECO:0000313" key="1">
    <source>
        <dbReference type="EMBL" id="GGF81192.1"/>
    </source>
</evidence>
<name>A0ACB5PXH7_9BACT</name>
<sequence length="146" mass="16573">MSDWTLIYITDSTGTAVVGSVADLTRAVRAGADVKVIYNSGPGVWWSRYCESVSTRGTGSARLVSATYMRAADTRVGGTGLEFEVPFAVEYHIYNSNGVYWMSKAGNSTYRTVPMRWYVKDYKLPSIFDQIRDIRDRVFRRRTEDR</sequence>
<dbReference type="Proteomes" id="UP000605392">
    <property type="component" value="Unassembled WGS sequence"/>
</dbReference>
<dbReference type="EMBL" id="BMFN01000007">
    <property type="protein sequence ID" value="GGF81192.1"/>
    <property type="molecule type" value="Genomic_DNA"/>
</dbReference>
<gene>
    <name evidence="1" type="ORF">GCM10011375_40200</name>
</gene>
<accession>A0ACB5PXH7</accession>
<organism evidence="1 2">
    <name type="scientific">Hymenobacter qilianensis</name>
    <dbReference type="NCBI Taxonomy" id="1385715"/>
    <lineage>
        <taxon>Bacteria</taxon>
        <taxon>Pseudomonadati</taxon>
        <taxon>Bacteroidota</taxon>
        <taxon>Cytophagia</taxon>
        <taxon>Cytophagales</taxon>
        <taxon>Hymenobacteraceae</taxon>
        <taxon>Hymenobacter</taxon>
    </lineage>
</organism>
<reference evidence="1 2" key="1">
    <citation type="journal article" date="2019" name="Int. J. Syst. Evol. Microbiol.">
        <title>The Global Catalogue of Microorganisms (GCM) 10K type strain sequencing project: providing services to taxonomists for standard genome sequencing and annotation.</title>
        <authorList>
            <consortium name="The Broad Institute Genomics Platform"/>
            <consortium name="The Broad Institute Genome Sequencing Center for Infectious Disease"/>
            <person name="Wu L."/>
            <person name="Ma J."/>
        </authorList>
    </citation>
    <scope>NUCLEOTIDE SEQUENCE [LARGE SCALE GENOMIC DNA]</scope>
    <source>
        <strain evidence="1 2">CGMCC 1.12720</strain>
    </source>
</reference>
<protein>
    <submittedName>
        <fullName evidence="1">Uncharacterized protein</fullName>
    </submittedName>
</protein>
<proteinExistence type="predicted"/>
<comment type="caution">
    <text evidence="1">The sequence shown here is derived from an EMBL/GenBank/DDBJ whole genome shotgun (WGS) entry which is preliminary data.</text>
</comment>
<evidence type="ECO:0000313" key="2">
    <source>
        <dbReference type="Proteomes" id="UP000605392"/>
    </source>
</evidence>